<evidence type="ECO:0000313" key="11">
    <source>
        <dbReference type="EMBL" id="AIF30142.1"/>
    </source>
</evidence>
<evidence type="ECO:0000256" key="10">
    <source>
        <dbReference type="SAM" id="Phobius"/>
    </source>
</evidence>
<organism evidence="11 12">
    <name type="scientific">Ectromelia virus Naval</name>
    <dbReference type="NCBI Taxonomy" id="1651168"/>
    <lineage>
        <taxon>Viruses</taxon>
        <taxon>Varidnaviria</taxon>
        <taxon>Bamfordvirae</taxon>
        <taxon>Nucleocytoviricota</taxon>
        <taxon>Pokkesviricetes</taxon>
        <taxon>Chitovirales</taxon>
        <taxon>Poxviridae</taxon>
        <taxon>Chordopoxvirinae</taxon>
        <taxon>Orthopoxvirus</taxon>
        <taxon>Orthopoxvirus ectromelia</taxon>
        <taxon>Ectromelia virus</taxon>
    </lineage>
</organism>
<comment type="function">
    <text evidence="7">Envelope protein.</text>
</comment>
<evidence type="ECO:0000256" key="6">
    <source>
        <dbReference type="ARBA" id="ARBA00023136"/>
    </source>
</evidence>
<dbReference type="GO" id="GO:0055036">
    <property type="term" value="C:virion membrane"/>
    <property type="evidence" value="ECO:0007669"/>
    <property type="project" value="UniProtKB-SubCell"/>
</dbReference>
<keyword evidence="5 10" id="KW-1133">Transmembrane helix</keyword>
<feature type="transmembrane region" description="Helical" evidence="10">
    <location>
        <begin position="50"/>
        <end position="71"/>
    </location>
</feature>
<reference evidence="11 12" key="1">
    <citation type="journal article" date="2014" name="Virology">
        <title>The genome sequence of ectromelia virus Naval and Cornell isolates from outbreaks in North America.</title>
        <authorList>
            <person name="Mavian C."/>
            <person name="Lopez-Bueno A."/>
            <person name="Bryant N.A."/>
            <person name="Seeger K."/>
            <person name="Quail M.A."/>
            <person name="Harris D."/>
            <person name="Barrell B."/>
            <person name="Alcami A."/>
        </authorList>
    </citation>
    <scope>NUCLEOTIDE SEQUENCE [LARGE SCALE GENOMIC DNA]</scope>
    <source>
        <strain evidence="11">NAVAL</strain>
    </source>
</reference>
<evidence type="ECO:0000256" key="9">
    <source>
        <dbReference type="ARBA" id="ARBA00034815"/>
    </source>
</evidence>
<evidence type="ECO:0000256" key="4">
    <source>
        <dbReference type="ARBA" id="ARBA00022921"/>
    </source>
</evidence>
<comment type="similarity">
    <text evidence="8">Belongs to the orthopoxvirus OPG081 family.</text>
</comment>
<comment type="subcellular location">
    <subcellularLocation>
        <location evidence="1">Virion membrane</location>
        <topology evidence="1">Multi-pass membrane protein</topology>
    </subcellularLocation>
</comment>
<proteinExistence type="inferred from homology"/>
<protein>
    <recommendedName>
        <fullName evidence="9">Protein OPG081</fullName>
    </recommendedName>
</protein>
<keyword evidence="2 10" id="KW-0812">Transmembrane</keyword>
<evidence type="ECO:0000256" key="7">
    <source>
        <dbReference type="ARBA" id="ARBA00034658"/>
    </source>
</evidence>
<dbReference type="Pfam" id="PF04713">
    <property type="entry name" value="Pox_I5"/>
    <property type="match status" value="1"/>
</dbReference>
<dbReference type="EMBL" id="KJ563295">
    <property type="protein sequence ID" value="AIF30142.1"/>
    <property type="molecule type" value="Genomic_DNA"/>
</dbReference>
<dbReference type="InterPro" id="IPR006803">
    <property type="entry name" value="Poxvirus_I5"/>
</dbReference>
<evidence type="ECO:0000256" key="3">
    <source>
        <dbReference type="ARBA" id="ARBA00022844"/>
    </source>
</evidence>
<name>A0A075ILE8_9POXV</name>
<keyword evidence="4" id="KW-0426">Late protein</keyword>
<keyword evidence="6 10" id="KW-0472">Membrane</keyword>
<evidence type="ECO:0000256" key="2">
    <source>
        <dbReference type="ARBA" id="ARBA00022692"/>
    </source>
</evidence>
<dbReference type="PIRSF" id="PIRSF003768">
    <property type="entry name" value="VAC_I5L"/>
    <property type="match status" value="1"/>
</dbReference>
<evidence type="ECO:0000256" key="1">
    <source>
        <dbReference type="ARBA" id="ARBA00004385"/>
    </source>
</evidence>
<dbReference type="Proteomes" id="UP000164837">
    <property type="component" value="Genome"/>
</dbReference>
<keyword evidence="3" id="KW-0946">Virion</keyword>
<accession>A0A075ILE8</accession>
<evidence type="ECO:0000313" key="12">
    <source>
        <dbReference type="Proteomes" id="UP000164837"/>
    </source>
</evidence>
<sequence length="79" mass="8764">MADAITVLTAIGITVLMLLMVISGTAMIVKELNPNDIFTMQSLKFNRAVTIFKYIGLFIYIPGTIILYATYVKSLLMKS</sequence>
<evidence type="ECO:0000256" key="8">
    <source>
        <dbReference type="ARBA" id="ARBA00034753"/>
    </source>
</evidence>
<feature type="transmembrane region" description="Helical" evidence="10">
    <location>
        <begin position="6"/>
        <end position="29"/>
    </location>
</feature>
<evidence type="ECO:0000256" key="5">
    <source>
        <dbReference type="ARBA" id="ARBA00022989"/>
    </source>
</evidence>